<dbReference type="Gene3D" id="3.40.50.300">
    <property type="entry name" value="P-loop containing nucleotide triphosphate hydrolases"/>
    <property type="match status" value="1"/>
</dbReference>
<dbReference type="AlphaFoldDB" id="A0A6B0YMR9"/>
<evidence type="ECO:0000313" key="3">
    <source>
        <dbReference type="EMBL" id="MXY92323.1"/>
    </source>
</evidence>
<feature type="domain" description="Rad50/SbcC-type AAA" evidence="2">
    <location>
        <begin position="5"/>
        <end position="95"/>
    </location>
</feature>
<proteinExistence type="predicted"/>
<dbReference type="GO" id="GO:0006302">
    <property type="term" value="P:double-strand break repair"/>
    <property type="evidence" value="ECO:0007669"/>
    <property type="project" value="InterPro"/>
</dbReference>
<dbReference type="EMBL" id="VXRG01000027">
    <property type="protein sequence ID" value="MXY92323.1"/>
    <property type="molecule type" value="Genomic_DNA"/>
</dbReference>
<comment type="caution">
    <text evidence="3">The sequence shown here is derived from an EMBL/GenBank/DDBJ whole genome shotgun (WGS) entry which is preliminary data.</text>
</comment>
<gene>
    <name evidence="3" type="ORF">F4Y42_02625</name>
</gene>
<evidence type="ECO:0000259" key="1">
    <source>
        <dbReference type="Pfam" id="PF13304"/>
    </source>
</evidence>
<accession>A0A6B0YMR9</accession>
<dbReference type="InterPro" id="IPR003959">
    <property type="entry name" value="ATPase_AAA_core"/>
</dbReference>
<name>A0A6B0YMR9_9CHLR</name>
<dbReference type="InterPro" id="IPR051396">
    <property type="entry name" value="Bact_Antivir_Def_Nuclease"/>
</dbReference>
<dbReference type="InterPro" id="IPR027417">
    <property type="entry name" value="P-loop_NTPase"/>
</dbReference>
<dbReference type="Pfam" id="PF13476">
    <property type="entry name" value="AAA_23"/>
    <property type="match status" value="1"/>
</dbReference>
<protein>
    <submittedName>
        <fullName evidence="3">ATP-binding protein</fullName>
    </submittedName>
</protein>
<keyword evidence="3" id="KW-0067">ATP-binding</keyword>
<dbReference type="GO" id="GO:0005524">
    <property type="term" value="F:ATP binding"/>
    <property type="evidence" value="ECO:0007669"/>
    <property type="project" value="UniProtKB-KW"/>
</dbReference>
<dbReference type="PANTHER" id="PTHR43581">
    <property type="entry name" value="ATP/GTP PHOSPHATASE"/>
    <property type="match status" value="1"/>
</dbReference>
<dbReference type="PANTHER" id="PTHR43581:SF4">
    <property type="entry name" value="ATP_GTP PHOSPHATASE"/>
    <property type="match status" value="1"/>
</dbReference>
<feature type="domain" description="ATPase AAA-type core" evidence="1">
    <location>
        <begin position="145"/>
        <end position="268"/>
    </location>
</feature>
<dbReference type="Pfam" id="PF13304">
    <property type="entry name" value="AAA_21"/>
    <property type="match status" value="1"/>
</dbReference>
<dbReference type="InterPro" id="IPR038729">
    <property type="entry name" value="Rad50/SbcC_AAA"/>
</dbReference>
<reference evidence="3" key="1">
    <citation type="submission" date="2019-09" db="EMBL/GenBank/DDBJ databases">
        <title>Characterisation of the sponge microbiome using genome-centric metagenomics.</title>
        <authorList>
            <person name="Engelberts J.P."/>
            <person name="Robbins S.J."/>
            <person name="De Goeij J.M."/>
            <person name="Aranda M."/>
            <person name="Bell S.C."/>
            <person name="Webster N.S."/>
        </authorList>
    </citation>
    <scope>NUCLEOTIDE SEQUENCE</scope>
    <source>
        <strain evidence="3">SB0664_bin_27</strain>
    </source>
</reference>
<dbReference type="SUPFAM" id="SSF52540">
    <property type="entry name" value="P-loop containing nucleoside triphosphate hydrolases"/>
    <property type="match status" value="1"/>
</dbReference>
<keyword evidence="3" id="KW-0547">Nucleotide-binding</keyword>
<evidence type="ECO:0000259" key="2">
    <source>
        <dbReference type="Pfam" id="PF13476"/>
    </source>
</evidence>
<sequence length="465" mass="52057">MLIARLDIIGFRGFAQEQTLRFAQPNGEDGSGLTVLVGPNSGGKSTIVESVQAFSGRNVSFSEGKRNKAAGDRVMIRLEEESGKTQVLRTVDTGGSMTIREPEGGKECYVLPSRRFFSPYFGLGGDTSRQGYLSNRRVPANRSNSIGDFAERRLFAALKRREEFDTVLGHVMDPVPDWTIDQSDEGNYYVKLNSAGQFHNSDGMGEGIVSLLFIVDALYDSSPEDLIVIDEPELSLHPVYQRRLAPLFAKYAKDRQIVLATHSPYFVDFEHILNGAEVARVHKNLGGCVISQLTRESTNQLEGLLKNRNNPHLLGLEAREAFFQEDGVIVVEGQEDVVYYSDVFDQLVDKGNLSSKNAKLTKEHFFGWGAGGAGNIEKIVPIFYDLGFEKVVAVFDQNERGRICDLQKKYPGYLFRAIPADDIRTKEERNVNAARGLLDEEYRIRPEFKTDTARLFNDICVYLQP</sequence>
<dbReference type="GO" id="GO:0016887">
    <property type="term" value="F:ATP hydrolysis activity"/>
    <property type="evidence" value="ECO:0007669"/>
    <property type="project" value="InterPro"/>
</dbReference>
<organism evidence="3">
    <name type="scientific">Caldilineaceae bacterium SB0664_bin_27</name>
    <dbReference type="NCBI Taxonomy" id="2605260"/>
    <lineage>
        <taxon>Bacteria</taxon>
        <taxon>Bacillati</taxon>
        <taxon>Chloroflexota</taxon>
        <taxon>Caldilineae</taxon>
        <taxon>Caldilineales</taxon>
        <taxon>Caldilineaceae</taxon>
    </lineage>
</organism>